<name>A0ABV9ZA83_9PSEU</name>
<feature type="region of interest" description="Disordered" evidence="1">
    <location>
        <begin position="1"/>
        <end position="33"/>
    </location>
</feature>
<proteinExistence type="predicted"/>
<feature type="transmembrane region" description="Helical" evidence="2">
    <location>
        <begin position="79"/>
        <end position="101"/>
    </location>
</feature>
<sequence length="190" mass="18735">MTTHVDRSRSGSGTTAPRDEVHEEGGQRSAQEPVGTGLHWGAVWAGALVALPVFLVLELLFVGFGWLDLGTQQSAASSIVSAVLALVAFLVGGVLAGRVAGPERRDGGVLHGVLVWALTTAGLVALGVVGGSALAGDVGTMLAGAGSAPPPSTGSLAQSTTDASGWGALWLGVSVVAAALGGIGGARTHR</sequence>
<feature type="transmembrane region" description="Helical" evidence="2">
    <location>
        <begin position="168"/>
        <end position="186"/>
    </location>
</feature>
<keyword evidence="4" id="KW-1185">Reference proteome</keyword>
<evidence type="ECO:0000313" key="3">
    <source>
        <dbReference type="EMBL" id="MFC5138289.1"/>
    </source>
</evidence>
<protein>
    <submittedName>
        <fullName evidence="3">Uncharacterized protein</fullName>
    </submittedName>
</protein>
<evidence type="ECO:0000256" key="2">
    <source>
        <dbReference type="SAM" id="Phobius"/>
    </source>
</evidence>
<evidence type="ECO:0000256" key="1">
    <source>
        <dbReference type="SAM" id="MobiDB-lite"/>
    </source>
</evidence>
<comment type="caution">
    <text evidence="3">The sequence shown here is derived from an EMBL/GenBank/DDBJ whole genome shotgun (WGS) entry which is preliminary data.</text>
</comment>
<feature type="transmembrane region" description="Helical" evidence="2">
    <location>
        <begin position="42"/>
        <end position="67"/>
    </location>
</feature>
<dbReference type="EMBL" id="JBHSKG010000003">
    <property type="protein sequence ID" value="MFC5138289.1"/>
    <property type="molecule type" value="Genomic_DNA"/>
</dbReference>
<feature type="transmembrane region" description="Helical" evidence="2">
    <location>
        <begin position="113"/>
        <end position="135"/>
    </location>
</feature>
<dbReference type="Proteomes" id="UP001596175">
    <property type="component" value="Unassembled WGS sequence"/>
</dbReference>
<reference evidence="4" key="1">
    <citation type="journal article" date="2019" name="Int. J. Syst. Evol. Microbiol.">
        <title>The Global Catalogue of Microorganisms (GCM) 10K type strain sequencing project: providing services to taxonomists for standard genome sequencing and annotation.</title>
        <authorList>
            <consortium name="The Broad Institute Genomics Platform"/>
            <consortium name="The Broad Institute Genome Sequencing Center for Infectious Disease"/>
            <person name="Wu L."/>
            <person name="Ma J."/>
        </authorList>
    </citation>
    <scope>NUCLEOTIDE SEQUENCE [LARGE SCALE GENOMIC DNA]</scope>
    <source>
        <strain evidence="4">XZYJ18</strain>
    </source>
</reference>
<keyword evidence="2" id="KW-0812">Transmembrane</keyword>
<gene>
    <name evidence="3" type="ORF">ACFPK1_08610</name>
</gene>
<dbReference type="RefSeq" id="WP_378020500.1">
    <property type="nucleotide sequence ID" value="NZ_JBHSKG010000003.1"/>
</dbReference>
<keyword evidence="2" id="KW-1133">Transmembrane helix</keyword>
<organism evidence="3 4">
    <name type="scientific">Actinomycetospora rhizophila</name>
    <dbReference type="NCBI Taxonomy" id="1416876"/>
    <lineage>
        <taxon>Bacteria</taxon>
        <taxon>Bacillati</taxon>
        <taxon>Actinomycetota</taxon>
        <taxon>Actinomycetes</taxon>
        <taxon>Pseudonocardiales</taxon>
        <taxon>Pseudonocardiaceae</taxon>
        <taxon>Actinomycetospora</taxon>
    </lineage>
</organism>
<accession>A0ABV9ZA83</accession>
<keyword evidence="2" id="KW-0472">Membrane</keyword>
<evidence type="ECO:0000313" key="4">
    <source>
        <dbReference type="Proteomes" id="UP001596175"/>
    </source>
</evidence>
<feature type="compositionally biased region" description="Basic and acidic residues" evidence="1">
    <location>
        <begin position="17"/>
        <end position="26"/>
    </location>
</feature>